<feature type="repeat" description="Filamin" evidence="9">
    <location>
        <begin position="408"/>
        <end position="511"/>
    </location>
</feature>
<reference evidence="13" key="1">
    <citation type="journal article" date="2014" name="Science">
        <title>Nonhuman genetics. Genomic basis for the convergent evolution of electric organs.</title>
        <authorList>
            <person name="Gallant J.R."/>
            <person name="Traeger L.L."/>
            <person name="Volkening J.D."/>
            <person name="Moffett H."/>
            <person name="Chen P.H."/>
            <person name="Novina C.D."/>
            <person name="Phillips G.N.Jr."/>
            <person name="Anand R."/>
            <person name="Wells G.B."/>
            <person name="Pinch M."/>
            <person name="Guth R."/>
            <person name="Unguez G.A."/>
            <person name="Albert J.S."/>
            <person name="Zakon H.H."/>
            <person name="Samanta M.P."/>
            <person name="Sussman M.R."/>
        </authorList>
    </citation>
    <scope>NUCLEOTIDE SEQUENCE [LARGE SCALE GENOMIC DNA]</scope>
</reference>
<name>A0A4W4F5T7_ELEEL</name>
<dbReference type="GO" id="GO:0061630">
    <property type="term" value="F:ubiquitin protein ligase activity"/>
    <property type="evidence" value="ECO:0007669"/>
    <property type="project" value="UniProtKB-EC"/>
</dbReference>
<evidence type="ECO:0000256" key="1">
    <source>
        <dbReference type="ARBA" id="ARBA00000900"/>
    </source>
</evidence>
<dbReference type="SMART" id="SM00336">
    <property type="entry name" value="BBOX"/>
    <property type="match status" value="2"/>
</dbReference>
<dbReference type="SUPFAM" id="SSF57850">
    <property type="entry name" value="RING/U-box"/>
    <property type="match status" value="1"/>
</dbReference>
<dbReference type="SMART" id="SM00557">
    <property type="entry name" value="IG_FLMN"/>
    <property type="match status" value="1"/>
</dbReference>
<dbReference type="SUPFAM" id="SSF81296">
    <property type="entry name" value="E set domains"/>
    <property type="match status" value="1"/>
</dbReference>
<dbReference type="InterPro" id="IPR017907">
    <property type="entry name" value="Znf_RING_CS"/>
</dbReference>
<keyword evidence="13" id="KW-1185">Reference proteome</keyword>
<keyword evidence="5" id="KW-0677">Repeat</keyword>
<dbReference type="SUPFAM" id="SSF57845">
    <property type="entry name" value="B-box zinc-binding domain"/>
    <property type="match status" value="1"/>
</dbReference>
<dbReference type="PANTHER" id="PTHR25462:SF291">
    <property type="entry name" value="E3 UBIQUITIN-PROTEIN LIGASE TRIM45"/>
    <property type="match status" value="1"/>
</dbReference>
<accession>A0A4W4F5T7</accession>
<evidence type="ECO:0000256" key="3">
    <source>
        <dbReference type="ARBA" id="ARBA00012483"/>
    </source>
</evidence>
<keyword evidence="7" id="KW-0862">Zinc</keyword>
<evidence type="ECO:0000256" key="2">
    <source>
        <dbReference type="ARBA" id="ARBA00008518"/>
    </source>
</evidence>
<dbReference type="InterPro" id="IPR014756">
    <property type="entry name" value="Ig_E-set"/>
</dbReference>
<protein>
    <recommendedName>
        <fullName evidence="3">RING-type E3 ubiquitin transferase</fullName>
        <ecNumber evidence="3">2.3.2.27</ecNumber>
    </recommendedName>
</protein>
<dbReference type="GeneID" id="113587754"/>
<feature type="domain" description="B box-type" evidence="11">
    <location>
        <begin position="194"/>
        <end position="241"/>
    </location>
</feature>
<evidence type="ECO:0000259" key="10">
    <source>
        <dbReference type="PROSITE" id="PS50089"/>
    </source>
</evidence>
<comment type="catalytic activity">
    <reaction evidence="1">
        <text>S-ubiquitinyl-[E2 ubiquitin-conjugating enzyme]-L-cysteine + [acceptor protein]-L-lysine = [E2 ubiquitin-conjugating enzyme]-L-cysteine + N(6)-ubiquitinyl-[acceptor protein]-L-lysine.</text>
        <dbReference type="EC" id="2.3.2.27"/>
    </reaction>
</comment>
<dbReference type="InterPro" id="IPR001841">
    <property type="entry name" value="Znf_RING"/>
</dbReference>
<dbReference type="CDD" id="cd19809">
    <property type="entry name" value="Bbox1_TRIM45_C-X"/>
    <property type="match status" value="1"/>
</dbReference>
<dbReference type="GeneTree" id="ENSGT00940000154334"/>
<reference evidence="13" key="2">
    <citation type="journal article" date="2017" name="Sci. Adv.">
        <title>A tail of two voltages: Proteomic comparison of the three electric organs of the electric eel.</title>
        <authorList>
            <person name="Traeger L.L."/>
            <person name="Sabat G."/>
            <person name="Barrett-Wilt G.A."/>
            <person name="Wells G.B."/>
            <person name="Sussman M.R."/>
        </authorList>
    </citation>
    <scope>NUCLEOTIDE SEQUENCE [LARGE SCALE GENOMIC DNA]</scope>
</reference>
<dbReference type="Gene3D" id="3.30.160.60">
    <property type="entry name" value="Classic Zinc Finger"/>
    <property type="match status" value="1"/>
</dbReference>
<dbReference type="Pfam" id="PF00630">
    <property type="entry name" value="Filamin"/>
    <property type="match status" value="1"/>
</dbReference>
<dbReference type="AlphaFoldDB" id="A0A4W4F5T7"/>
<proteinExistence type="inferred from homology"/>
<evidence type="ECO:0000256" key="8">
    <source>
        <dbReference type="PROSITE-ProRule" id="PRU00024"/>
    </source>
</evidence>
<reference evidence="12" key="3">
    <citation type="submission" date="2020-05" db="EMBL/GenBank/DDBJ databases">
        <title>Electrophorus electricus (electric eel) genome, fEleEle1, primary haplotype.</title>
        <authorList>
            <person name="Myers G."/>
            <person name="Meyer A."/>
            <person name="Fedrigo O."/>
            <person name="Formenti G."/>
            <person name="Rhie A."/>
            <person name="Tracey A."/>
            <person name="Sims Y."/>
            <person name="Jarvis E.D."/>
        </authorList>
    </citation>
    <scope>NUCLEOTIDE SEQUENCE [LARGE SCALE GENOMIC DNA]</scope>
</reference>
<feature type="domain" description="RING-type" evidence="10">
    <location>
        <begin position="45"/>
        <end position="107"/>
    </location>
</feature>
<evidence type="ECO:0000256" key="5">
    <source>
        <dbReference type="ARBA" id="ARBA00022737"/>
    </source>
</evidence>
<evidence type="ECO:0000256" key="9">
    <source>
        <dbReference type="PROSITE-ProRule" id="PRU00087"/>
    </source>
</evidence>
<evidence type="ECO:0000256" key="4">
    <source>
        <dbReference type="ARBA" id="ARBA00022723"/>
    </source>
</evidence>
<dbReference type="Pfam" id="PF13445">
    <property type="entry name" value="zf-RING_UBOX"/>
    <property type="match status" value="1"/>
</dbReference>
<dbReference type="Pfam" id="PF00643">
    <property type="entry name" value="zf-B_box"/>
    <property type="match status" value="1"/>
</dbReference>
<dbReference type="Ensembl" id="ENSEEET00000019520.2">
    <property type="protein sequence ID" value="ENSEEEP00000019309.2"/>
    <property type="gene ID" value="ENSEEEG00000009458.2"/>
</dbReference>
<keyword evidence="4" id="KW-0479">Metal-binding</keyword>
<feature type="domain" description="B box-type" evidence="11">
    <location>
        <begin position="138"/>
        <end position="184"/>
    </location>
</feature>
<evidence type="ECO:0000313" key="13">
    <source>
        <dbReference type="Proteomes" id="UP000314983"/>
    </source>
</evidence>
<reference evidence="12" key="4">
    <citation type="submission" date="2025-08" db="UniProtKB">
        <authorList>
            <consortium name="Ensembl"/>
        </authorList>
    </citation>
    <scope>IDENTIFICATION</scope>
</reference>
<dbReference type="PANTHER" id="PTHR25462">
    <property type="entry name" value="BONUS, ISOFORM C-RELATED"/>
    <property type="match status" value="1"/>
</dbReference>
<dbReference type="Proteomes" id="UP000314983">
    <property type="component" value="Chromosome 25"/>
</dbReference>
<keyword evidence="6 8" id="KW-0863">Zinc-finger</keyword>
<evidence type="ECO:0000256" key="7">
    <source>
        <dbReference type="ARBA" id="ARBA00022833"/>
    </source>
</evidence>
<dbReference type="RefSeq" id="XP_026882390.2">
    <property type="nucleotide sequence ID" value="XM_027026589.2"/>
</dbReference>
<reference evidence="12" key="5">
    <citation type="submission" date="2025-09" db="UniProtKB">
        <authorList>
            <consortium name="Ensembl"/>
        </authorList>
    </citation>
    <scope>IDENTIFICATION</scope>
</reference>
<dbReference type="Gene3D" id="4.10.830.40">
    <property type="match status" value="1"/>
</dbReference>
<dbReference type="Gene3D" id="3.30.40.10">
    <property type="entry name" value="Zinc/RING finger domain, C3HC4 (zinc finger)"/>
    <property type="match status" value="1"/>
</dbReference>
<dbReference type="InterPro" id="IPR027370">
    <property type="entry name" value="Znf-RING_euk"/>
</dbReference>
<dbReference type="InterPro" id="IPR001298">
    <property type="entry name" value="Filamin/ABP280_rpt"/>
</dbReference>
<gene>
    <name evidence="12" type="primary">TRIM45</name>
</gene>
<dbReference type="PROSITE" id="PS50194">
    <property type="entry name" value="FILAMIN_REPEAT"/>
    <property type="match status" value="1"/>
</dbReference>
<dbReference type="GO" id="GO:0005654">
    <property type="term" value="C:nucleoplasm"/>
    <property type="evidence" value="ECO:0007669"/>
    <property type="project" value="TreeGrafter"/>
</dbReference>
<evidence type="ECO:0000313" key="12">
    <source>
        <dbReference type="Ensembl" id="ENSEEEP00000019309.2"/>
    </source>
</evidence>
<dbReference type="SMART" id="SM00184">
    <property type="entry name" value="RING"/>
    <property type="match status" value="1"/>
</dbReference>
<dbReference type="EC" id="2.3.2.27" evidence="3"/>
<sequence>MQIDMINATVLFCGEEFTHETMKKSEMKQTSIQSNGRVSKSRAVCSVCSRMFREPKLLPCLHTFCADCIRQIEPFSAPKVDGKSTPLGAEGLAGDRNSVTVLCPECDSEVDLPSSGVDSLTTDHLALDEVFMETLLIESSVSCDLCSDGEAGQRCEVCSVNLCKFCSQAHRRQKRTSSHSIHSLEDLKAQGHLSRPVLCSVHAGQELRLFCEPCDLPVCRECAAAFHREHRCRPTHDVINHHGDRIRALVSGSLRPRLGRLEEALRRVDTSQGALQRHAKMLASEIRAFAQGYATAVEAHCSSLLRALEDLRLQRSNQLHLQRAQLLQSLADTGGAVDFAERLLTCGSEAEILDAKGVTVRRLITLLESGYDPQPDTVAHDDGSGICFLPQRCAGQVEGFPMVGVLHAKTTDPSKCVVQGEGVQQGAEGQRGEFTLICKDSAGELMGTGGDAVLVSVVHTEQKDCRVDATVVDNGDGSYAVSYLPEVSGSYSVWVCVKAQHVKGSPFSLTVRPKFRRHHGIFHCCSFCSSKGAKEAQCGCPGTMPGGFQGCGHGHKGHPGKDHWSCCGSLVKKSECLHGREPGSPHGRVRTVEL</sequence>
<comment type="similarity">
    <text evidence="2">Belongs to the TRIM/RBCC family.</text>
</comment>
<dbReference type="PROSITE" id="PS00518">
    <property type="entry name" value="ZF_RING_1"/>
    <property type="match status" value="1"/>
</dbReference>
<dbReference type="InterPro" id="IPR013083">
    <property type="entry name" value="Znf_RING/FYVE/PHD"/>
</dbReference>
<organism evidence="12 13">
    <name type="scientific">Electrophorus electricus</name>
    <name type="common">Electric eel</name>
    <name type="synonym">Gymnotus electricus</name>
    <dbReference type="NCBI Taxonomy" id="8005"/>
    <lineage>
        <taxon>Eukaryota</taxon>
        <taxon>Metazoa</taxon>
        <taxon>Chordata</taxon>
        <taxon>Craniata</taxon>
        <taxon>Vertebrata</taxon>
        <taxon>Euteleostomi</taxon>
        <taxon>Actinopterygii</taxon>
        <taxon>Neopterygii</taxon>
        <taxon>Teleostei</taxon>
        <taxon>Ostariophysi</taxon>
        <taxon>Gymnotiformes</taxon>
        <taxon>Gymnotoidei</taxon>
        <taxon>Gymnotidae</taxon>
        <taxon>Electrophorus</taxon>
    </lineage>
</organism>
<dbReference type="GO" id="GO:0007399">
    <property type="term" value="P:nervous system development"/>
    <property type="evidence" value="ECO:0007669"/>
    <property type="project" value="UniProtKB-ARBA"/>
</dbReference>
<evidence type="ECO:0000259" key="11">
    <source>
        <dbReference type="PROSITE" id="PS50119"/>
    </source>
</evidence>
<dbReference type="Gene3D" id="2.60.40.10">
    <property type="entry name" value="Immunoglobulins"/>
    <property type="match status" value="1"/>
</dbReference>
<dbReference type="InterPro" id="IPR017868">
    <property type="entry name" value="Filamin/ABP280_repeat-like"/>
</dbReference>
<evidence type="ECO:0000256" key="6">
    <source>
        <dbReference type="ARBA" id="ARBA00022771"/>
    </source>
</evidence>
<dbReference type="PROSITE" id="PS50119">
    <property type="entry name" value="ZF_BBOX"/>
    <property type="match status" value="2"/>
</dbReference>
<dbReference type="InterPro" id="IPR013783">
    <property type="entry name" value="Ig-like_fold"/>
</dbReference>
<dbReference type="GO" id="GO:0008270">
    <property type="term" value="F:zinc ion binding"/>
    <property type="evidence" value="ECO:0007669"/>
    <property type="project" value="UniProtKB-KW"/>
</dbReference>
<dbReference type="InterPro" id="IPR000315">
    <property type="entry name" value="Znf_B-box"/>
</dbReference>
<dbReference type="InterPro" id="IPR047153">
    <property type="entry name" value="TRIM45/56/19-like"/>
</dbReference>
<dbReference type="PROSITE" id="PS50089">
    <property type="entry name" value="ZF_RING_2"/>
    <property type="match status" value="1"/>
</dbReference>